<comment type="similarity">
    <text evidence="7">Belongs to the ATPase delta chain family.</text>
</comment>
<dbReference type="Gene3D" id="1.10.520.20">
    <property type="entry name" value="N-terminal domain of the delta subunit of the F1F0-ATP synthase"/>
    <property type="match status" value="1"/>
</dbReference>
<dbReference type="InterPro" id="IPR026015">
    <property type="entry name" value="ATP_synth_OSCP/delta_N_sf"/>
</dbReference>
<dbReference type="PRINTS" id="PR00125">
    <property type="entry name" value="ATPASEDELTA"/>
</dbReference>
<dbReference type="InterPro" id="IPR000711">
    <property type="entry name" value="ATPase_OSCP/dsu"/>
</dbReference>
<name>A0A7C3AQG3_9BACT</name>
<dbReference type="GO" id="GO:0045259">
    <property type="term" value="C:proton-transporting ATP synthase complex"/>
    <property type="evidence" value="ECO:0007669"/>
    <property type="project" value="UniProtKB-KW"/>
</dbReference>
<keyword evidence="2 7" id="KW-0813">Transport</keyword>
<dbReference type="InterPro" id="IPR020781">
    <property type="entry name" value="ATPase_OSCP/d_CS"/>
</dbReference>
<sequence length="182" mass="20442">MAVAGVAKRYAQAAFEIAKAHNALEHWERDLQAFRSALQEDTLLEFFDNPAIPFEAKSQVLGELFPAEGEQRYIRNLITLLLERGRLHQLPDVVEAFHEFVLQERGVVRAEAITAVELAPEEIERLQQRLRQALGREVQLSVRVDPDVIGGIIIRIGDEVIDASVRTQLQALRRQLTGTAAA</sequence>
<dbReference type="SUPFAM" id="SSF47928">
    <property type="entry name" value="N-terminal domain of the delta subunit of the F1F0-ATP synthase"/>
    <property type="match status" value="1"/>
</dbReference>
<comment type="function">
    <text evidence="7">F(1)F(0) ATP synthase produces ATP from ADP in the presence of a proton or sodium gradient. F-type ATPases consist of two structural domains, F(1) containing the extramembraneous catalytic core and F(0) containing the membrane proton channel, linked together by a central stalk and a peripheral stalk. During catalysis, ATP synthesis in the catalytic domain of F(1) is coupled via a rotary mechanism of the central stalk subunits to proton translocation.</text>
</comment>
<evidence type="ECO:0000256" key="3">
    <source>
        <dbReference type="ARBA" id="ARBA00022781"/>
    </source>
</evidence>
<protein>
    <recommendedName>
        <fullName evidence="7">ATP synthase subunit delta</fullName>
    </recommendedName>
    <alternativeName>
        <fullName evidence="7">ATP synthase F(1) sector subunit delta</fullName>
    </alternativeName>
    <alternativeName>
        <fullName evidence="7">F-type ATPase subunit delta</fullName>
        <shortName evidence="7">F-ATPase subunit delta</shortName>
    </alternativeName>
</protein>
<keyword evidence="6 7" id="KW-0066">ATP synthesis</keyword>
<keyword evidence="5 7" id="KW-0472">Membrane</keyword>
<evidence type="ECO:0000256" key="2">
    <source>
        <dbReference type="ARBA" id="ARBA00022448"/>
    </source>
</evidence>
<dbReference type="PANTHER" id="PTHR11910">
    <property type="entry name" value="ATP SYNTHASE DELTA CHAIN"/>
    <property type="match status" value="1"/>
</dbReference>
<keyword evidence="7" id="KW-1003">Cell membrane</keyword>
<dbReference type="AlphaFoldDB" id="A0A7C3AQG3"/>
<evidence type="ECO:0000256" key="5">
    <source>
        <dbReference type="ARBA" id="ARBA00023136"/>
    </source>
</evidence>
<dbReference type="GO" id="GO:0005886">
    <property type="term" value="C:plasma membrane"/>
    <property type="evidence" value="ECO:0007669"/>
    <property type="project" value="UniProtKB-SubCell"/>
</dbReference>
<evidence type="ECO:0000256" key="7">
    <source>
        <dbReference type="HAMAP-Rule" id="MF_01416"/>
    </source>
</evidence>
<dbReference type="Pfam" id="PF00213">
    <property type="entry name" value="OSCP"/>
    <property type="match status" value="1"/>
</dbReference>
<keyword evidence="7" id="KW-0139">CF(1)</keyword>
<dbReference type="NCBIfam" id="NF004402">
    <property type="entry name" value="PRK05758.2-2"/>
    <property type="match status" value="1"/>
</dbReference>
<comment type="subcellular location">
    <subcellularLocation>
        <location evidence="7">Cell membrane</location>
        <topology evidence="7">Peripheral membrane protein</topology>
    </subcellularLocation>
    <subcellularLocation>
        <location evidence="1">Membrane</location>
    </subcellularLocation>
</comment>
<reference evidence="8" key="1">
    <citation type="journal article" date="2020" name="mSystems">
        <title>Genome- and Community-Level Interaction Insights into Carbon Utilization and Element Cycling Functions of Hydrothermarchaeota in Hydrothermal Sediment.</title>
        <authorList>
            <person name="Zhou Z."/>
            <person name="Liu Y."/>
            <person name="Xu W."/>
            <person name="Pan J."/>
            <person name="Luo Z.H."/>
            <person name="Li M."/>
        </authorList>
    </citation>
    <scope>NUCLEOTIDE SEQUENCE [LARGE SCALE GENOMIC DNA]</scope>
    <source>
        <strain evidence="8">SpSt-192</strain>
    </source>
</reference>
<keyword evidence="4 7" id="KW-0406">Ion transport</keyword>
<proteinExistence type="inferred from homology"/>
<evidence type="ECO:0000256" key="6">
    <source>
        <dbReference type="ARBA" id="ARBA00023310"/>
    </source>
</evidence>
<comment type="caution">
    <text evidence="8">The sequence shown here is derived from an EMBL/GenBank/DDBJ whole genome shotgun (WGS) entry which is preliminary data.</text>
</comment>
<comment type="function">
    <text evidence="7">This protein is part of the stalk that links CF(0) to CF(1). It either transmits conformational changes from CF(0) to CF(1) or is implicated in proton conduction.</text>
</comment>
<dbReference type="GO" id="GO:0046933">
    <property type="term" value="F:proton-transporting ATP synthase activity, rotational mechanism"/>
    <property type="evidence" value="ECO:0007669"/>
    <property type="project" value="UniProtKB-UniRule"/>
</dbReference>
<evidence type="ECO:0000256" key="4">
    <source>
        <dbReference type="ARBA" id="ARBA00023065"/>
    </source>
</evidence>
<evidence type="ECO:0000256" key="1">
    <source>
        <dbReference type="ARBA" id="ARBA00004370"/>
    </source>
</evidence>
<dbReference type="HAMAP" id="MF_01416">
    <property type="entry name" value="ATP_synth_delta_bact"/>
    <property type="match status" value="1"/>
</dbReference>
<keyword evidence="3 7" id="KW-0375">Hydrogen ion transport</keyword>
<gene>
    <name evidence="7 8" type="primary">atpH</name>
    <name evidence="8" type="ORF">ENP13_08075</name>
</gene>
<accession>A0A7C3AQG3</accession>
<organism evidence="8">
    <name type="scientific">Thermorudis sp</name>
    <dbReference type="NCBI Taxonomy" id="1969470"/>
    <lineage>
        <taxon>Bacteria</taxon>
        <taxon>Pseudomonadati</taxon>
        <taxon>Thermomicrobiota</taxon>
        <taxon>Thermomicrobia</taxon>
        <taxon>Thermomicrobia incertae sedis</taxon>
        <taxon>Thermorudis</taxon>
    </lineage>
</organism>
<dbReference type="EMBL" id="DSID01000611">
    <property type="protein sequence ID" value="HEX71181.1"/>
    <property type="molecule type" value="Genomic_DNA"/>
</dbReference>
<dbReference type="NCBIfam" id="TIGR01145">
    <property type="entry name" value="ATP_synt_delta"/>
    <property type="match status" value="1"/>
</dbReference>
<dbReference type="PROSITE" id="PS00389">
    <property type="entry name" value="ATPASE_DELTA"/>
    <property type="match status" value="1"/>
</dbReference>
<evidence type="ECO:0000313" key="8">
    <source>
        <dbReference type="EMBL" id="HEX71181.1"/>
    </source>
</evidence>